<proteinExistence type="predicted"/>
<dbReference type="InterPro" id="IPR015003">
    <property type="entry name" value="DUF1853"/>
</dbReference>
<keyword evidence="2" id="KW-1185">Reference proteome</keyword>
<comment type="caution">
    <text evidence="1">The sequence shown here is derived from an EMBL/GenBank/DDBJ whole genome shotgun (WGS) entry which is preliminary data.</text>
</comment>
<evidence type="ECO:0000313" key="1">
    <source>
        <dbReference type="EMBL" id="MDA7085857.1"/>
    </source>
</evidence>
<dbReference type="RefSeq" id="WP_271347055.1">
    <property type="nucleotide sequence ID" value="NZ_JAQJZJ010000002.1"/>
</dbReference>
<protein>
    <submittedName>
        <fullName evidence="1">DUF1853 family protein</fullName>
    </submittedName>
</protein>
<dbReference type="Pfam" id="PF08907">
    <property type="entry name" value="DUF1853"/>
    <property type="match status" value="1"/>
</dbReference>
<sequence>MMPFPALTDLQQQLRQPVVRDLAWVLLSPPLFSSLPWPQRHPFSASLWSRAPGTLADWLISLERDPGSLLNWLAQSSVRRLGLYYERLWQFALHAAPGIELLAANLPIRQNGQTLGELDLLLRDEEGVHHLELAIKLYLGPQRQSGAELAHWIGPGCHDRLDIKLDHLSQHQLPMSARGEARPALAQLNLSAAQAALWLGGYLFYPWPNPCVPPLGANPQHLTGRWLHRRDWPGFAAQNSDGCWQPLPRAAWLAPARVEPAERWSAETLQAWLHALQPQAKAQLLVRLQHSPQGDWQEVERVFLVSDDWPSAIAEPTEH</sequence>
<gene>
    <name evidence="1" type="ORF">PH586_05560</name>
</gene>
<dbReference type="EMBL" id="JAQJZJ010000002">
    <property type="protein sequence ID" value="MDA7085857.1"/>
    <property type="molecule type" value="Genomic_DNA"/>
</dbReference>
<reference evidence="1 2" key="1">
    <citation type="submission" date="2023-01" db="EMBL/GenBank/DDBJ databases">
        <title>Pseudomonas SA3-5T sp. nov., isolated from tidal flat sediment.</title>
        <authorList>
            <person name="Kim H.S."/>
            <person name="Kim J.-S."/>
            <person name="Suh M.K."/>
            <person name="Eom M.K."/>
            <person name="Lee J.-S."/>
        </authorList>
    </citation>
    <scope>NUCLEOTIDE SEQUENCE [LARGE SCALE GENOMIC DNA]</scope>
    <source>
        <strain evidence="1 2">SA3-5</strain>
    </source>
</reference>
<accession>A0ABT4XCC0</accession>
<dbReference type="Proteomes" id="UP001212042">
    <property type="component" value="Unassembled WGS sequence"/>
</dbReference>
<name>A0ABT4XCC0_9PSED</name>
<evidence type="ECO:0000313" key="2">
    <source>
        <dbReference type="Proteomes" id="UP001212042"/>
    </source>
</evidence>
<organism evidence="1 2">
    <name type="scientific">Pseudomonas aestuarii</name>
    <dbReference type="NCBI Taxonomy" id="3018340"/>
    <lineage>
        <taxon>Bacteria</taxon>
        <taxon>Pseudomonadati</taxon>
        <taxon>Pseudomonadota</taxon>
        <taxon>Gammaproteobacteria</taxon>
        <taxon>Pseudomonadales</taxon>
        <taxon>Pseudomonadaceae</taxon>
        <taxon>Pseudomonas</taxon>
    </lineage>
</organism>